<dbReference type="Pfam" id="PF10544">
    <property type="entry name" value="T5orf172"/>
    <property type="match status" value="1"/>
</dbReference>
<protein>
    <recommendedName>
        <fullName evidence="1">Bacteriophage T5 Orf172 DNA-binding domain-containing protein</fullName>
    </recommendedName>
</protein>
<evidence type="ECO:0000259" key="1">
    <source>
        <dbReference type="SMART" id="SM00974"/>
    </source>
</evidence>
<comment type="caution">
    <text evidence="2">The sequence shown here is derived from an EMBL/GenBank/DDBJ whole genome shotgun (WGS) entry which is preliminary data.</text>
</comment>
<dbReference type="PANTHER" id="PTHR28094:SF1">
    <property type="entry name" value="MEIOTICALLY UP-REGULATED GENE 113 PROTEIN"/>
    <property type="match status" value="1"/>
</dbReference>
<dbReference type="EMBL" id="JABSND010000414">
    <property type="protein sequence ID" value="KAI6290872.1"/>
    <property type="molecule type" value="Genomic_DNA"/>
</dbReference>
<organism evidence="2 3">
    <name type="scientific">Pyricularia grisea</name>
    <name type="common">Crabgrass-specific blast fungus</name>
    <name type="synonym">Magnaporthe grisea</name>
    <dbReference type="NCBI Taxonomy" id="148305"/>
    <lineage>
        <taxon>Eukaryota</taxon>
        <taxon>Fungi</taxon>
        <taxon>Dikarya</taxon>
        <taxon>Ascomycota</taxon>
        <taxon>Pezizomycotina</taxon>
        <taxon>Sordariomycetes</taxon>
        <taxon>Sordariomycetidae</taxon>
        <taxon>Magnaporthales</taxon>
        <taxon>Pyriculariaceae</taxon>
        <taxon>Pyricularia</taxon>
    </lineage>
</organism>
<name>A0ABQ8N3Z6_PYRGI</name>
<accession>A0ABQ8N3Z6</accession>
<reference evidence="2" key="1">
    <citation type="submission" date="2021-01" db="EMBL/GenBank/DDBJ databases">
        <title>Deciphering the adaptive evolutionary patterns associated with biogeogrpahic diversity in the finger millet blast pathogen Magnaporthe oryzae in Eastern Africa.</title>
        <authorList>
            <person name="Onyema G."/>
            <person name="Shittu T.A."/>
            <person name="Dodsworth S."/>
            <person name="Devilliers S."/>
            <person name="Muthumeenakshi S."/>
            <person name="Sreenivasaprasad S."/>
        </authorList>
    </citation>
    <scope>NUCLEOTIDE SEQUENCE</scope>
    <source>
        <strain evidence="2">D15/s37</strain>
    </source>
</reference>
<dbReference type="InterPro" id="IPR053006">
    <property type="entry name" value="Meiosis_regulatory"/>
</dbReference>
<evidence type="ECO:0000313" key="3">
    <source>
        <dbReference type="Proteomes" id="UP001059893"/>
    </source>
</evidence>
<gene>
    <name evidence="2" type="ORF">MCOR33_010994</name>
</gene>
<proteinExistence type="predicted"/>
<dbReference type="SMART" id="SM00974">
    <property type="entry name" value="T5orf172"/>
    <property type="match status" value="1"/>
</dbReference>
<sequence>MYGPDLDDDIKATPKTRTKVFGDPVQVRGFNRDIRAIMSKPLSSDELRAAAAGGGYVYVFCLPLHEAVSPPTRHVKIGMTTRSVPDRMRRIASACRYEPSVVCSAFTRYPLRVERLCHAQLRGQRRRESPGCPGCGRAHREWFEVSQPEAERVMCFWSEWIEHAEPYNKDTGELKSEWSVRLGEVQVDDEPGRCWGVLGVD</sequence>
<dbReference type="Proteomes" id="UP001059893">
    <property type="component" value="Unassembled WGS sequence"/>
</dbReference>
<evidence type="ECO:0000313" key="2">
    <source>
        <dbReference type="EMBL" id="KAI6290872.1"/>
    </source>
</evidence>
<dbReference type="PANTHER" id="PTHR28094">
    <property type="entry name" value="MEIOTICALLY UP-REGULATED GENE 113 PROTEIN"/>
    <property type="match status" value="1"/>
</dbReference>
<dbReference type="InterPro" id="IPR018306">
    <property type="entry name" value="Phage_T5_Orf172_DNA-bd"/>
</dbReference>
<feature type="domain" description="Bacteriophage T5 Orf172 DNA-binding" evidence="1">
    <location>
        <begin position="69"/>
        <end position="157"/>
    </location>
</feature>
<keyword evidence="3" id="KW-1185">Reference proteome</keyword>